<evidence type="ECO:0000313" key="1">
    <source>
        <dbReference type="EMBL" id="VEB02562.1"/>
    </source>
</evidence>
<proteinExistence type="predicted"/>
<reference evidence="1 2" key="1">
    <citation type="submission" date="2018-12" db="EMBL/GenBank/DDBJ databases">
        <authorList>
            <consortium name="Pathogen Informatics"/>
        </authorList>
    </citation>
    <scope>NUCLEOTIDE SEQUENCE [LARGE SCALE GENOMIC DNA]</scope>
    <source>
        <strain evidence="1 2">NCTC13635</strain>
    </source>
</reference>
<dbReference type="AlphaFoldDB" id="A0A3S4GL55"/>
<name>A0A3S4GL55_KLEPN</name>
<dbReference type="EMBL" id="LR134162">
    <property type="protein sequence ID" value="VEB02562.1"/>
    <property type="molecule type" value="Genomic_DNA"/>
</dbReference>
<dbReference type="Proteomes" id="UP000282433">
    <property type="component" value="Chromosome"/>
</dbReference>
<gene>
    <name evidence="1" type="ORF">NCTC13635_02951</name>
</gene>
<sequence>MGHIDQSVMLVFIEGRADADHHFIGAFIGRSYPALAGFSG</sequence>
<organism evidence="1 2">
    <name type="scientific">Klebsiella pneumoniae</name>
    <dbReference type="NCBI Taxonomy" id="573"/>
    <lineage>
        <taxon>Bacteria</taxon>
        <taxon>Pseudomonadati</taxon>
        <taxon>Pseudomonadota</taxon>
        <taxon>Gammaproteobacteria</taxon>
        <taxon>Enterobacterales</taxon>
        <taxon>Enterobacteriaceae</taxon>
        <taxon>Klebsiella/Raoultella group</taxon>
        <taxon>Klebsiella</taxon>
        <taxon>Klebsiella pneumoniae complex</taxon>
    </lineage>
</organism>
<accession>A0A3S4GL55</accession>
<evidence type="ECO:0000313" key="2">
    <source>
        <dbReference type="Proteomes" id="UP000282433"/>
    </source>
</evidence>
<protein>
    <submittedName>
        <fullName evidence="1">Uncharacterized protein</fullName>
    </submittedName>
</protein>